<dbReference type="InterPro" id="IPR006747">
    <property type="entry name" value="DUF599"/>
</dbReference>
<feature type="transmembrane region" description="Helical" evidence="2">
    <location>
        <begin position="73"/>
        <end position="95"/>
    </location>
</feature>
<keyword evidence="2" id="KW-0472">Membrane</keyword>
<comment type="caution">
    <text evidence="3">The sequence shown here is derived from an EMBL/GenBank/DDBJ whole genome shotgun (WGS) entry which is preliminary data.</text>
</comment>
<feature type="transmembrane region" description="Helical" evidence="2">
    <location>
        <begin position="165"/>
        <end position="196"/>
    </location>
</feature>
<dbReference type="EMBL" id="JACMSC010000006">
    <property type="protein sequence ID" value="KAG6519231.1"/>
    <property type="molecule type" value="Genomic_DNA"/>
</dbReference>
<organism evidence="3 4">
    <name type="scientific">Zingiber officinale</name>
    <name type="common">Ginger</name>
    <name type="synonym">Amomum zingiber</name>
    <dbReference type="NCBI Taxonomy" id="94328"/>
    <lineage>
        <taxon>Eukaryota</taxon>
        <taxon>Viridiplantae</taxon>
        <taxon>Streptophyta</taxon>
        <taxon>Embryophyta</taxon>
        <taxon>Tracheophyta</taxon>
        <taxon>Spermatophyta</taxon>
        <taxon>Magnoliopsida</taxon>
        <taxon>Liliopsida</taxon>
        <taxon>Zingiberales</taxon>
        <taxon>Zingiberaceae</taxon>
        <taxon>Zingiber</taxon>
    </lineage>
</organism>
<accession>A0A8J5HLX4</accession>
<dbReference type="PANTHER" id="PTHR31881:SF6">
    <property type="entry name" value="OS09G0494600 PROTEIN"/>
    <property type="match status" value="1"/>
</dbReference>
<dbReference type="Proteomes" id="UP000734854">
    <property type="component" value="Unassembled WGS sequence"/>
</dbReference>
<evidence type="ECO:0000256" key="1">
    <source>
        <dbReference type="SAM" id="MobiDB-lite"/>
    </source>
</evidence>
<dbReference type="AlphaFoldDB" id="A0A8J5HLX4"/>
<keyword evidence="4" id="KW-1185">Reference proteome</keyword>
<protein>
    <submittedName>
        <fullName evidence="3">Uncharacterized protein</fullName>
    </submittedName>
</protein>
<feature type="compositionally biased region" description="Basic and acidic residues" evidence="1">
    <location>
        <begin position="217"/>
        <end position="227"/>
    </location>
</feature>
<evidence type="ECO:0000313" key="3">
    <source>
        <dbReference type="EMBL" id="KAG6519231.1"/>
    </source>
</evidence>
<dbReference type="Pfam" id="PF04654">
    <property type="entry name" value="DUF599"/>
    <property type="match status" value="1"/>
</dbReference>
<reference evidence="3 4" key="1">
    <citation type="submission" date="2020-08" db="EMBL/GenBank/DDBJ databases">
        <title>Plant Genome Project.</title>
        <authorList>
            <person name="Zhang R.-G."/>
        </authorList>
    </citation>
    <scope>NUCLEOTIDE SEQUENCE [LARGE SCALE GENOMIC DNA]</scope>
    <source>
        <tissue evidence="3">Rhizome</tissue>
    </source>
</reference>
<dbReference type="OrthoDB" id="761598at2759"/>
<feature type="region of interest" description="Disordered" evidence="1">
    <location>
        <begin position="205"/>
        <end position="227"/>
    </location>
</feature>
<sequence>MECRKCYLDLVLIPLSLLLHISYHIWLWYQVRYHPLRTAIGIHSAARRLWVLSVVKENEKKNVLAVQTFRNTIMGATLMASTCAVLCSGLAALVTTVERSPLAPSTTIQYVSVLLAFLFAFLCFSLSINLINQVCFLINTPAMDSEFTCDVLEKAYMFQLLGSRVFYAALTLLLWIFGSVFVFSASVAVVCLLLSLDVVHEGRRSRKDGNEVGGDQMKVDDEKGTVV</sequence>
<gene>
    <name evidence="3" type="ORF">ZIOFF_022723</name>
</gene>
<keyword evidence="2" id="KW-1133">Transmembrane helix</keyword>
<evidence type="ECO:0000256" key="2">
    <source>
        <dbReference type="SAM" id="Phobius"/>
    </source>
</evidence>
<proteinExistence type="predicted"/>
<name>A0A8J5HLX4_ZINOF</name>
<keyword evidence="2" id="KW-0812">Transmembrane</keyword>
<evidence type="ECO:0000313" key="4">
    <source>
        <dbReference type="Proteomes" id="UP000734854"/>
    </source>
</evidence>
<feature type="transmembrane region" description="Helical" evidence="2">
    <location>
        <begin position="107"/>
        <end position="131"/>
    </location>
</feature>
<dbReference type="PANTHER" id="PTHR31881">
    <property type="match status" value="1"/>
</dbReference>
<feature type="transmembrane region" description="Helical" evidence="2">
    <location>
        <begin position="7"/>
        <end position="29"/>
    </location>
</feature>